<dbReference type="AlphaFoldDB" id="A0A1G8PJN6"/>
<evidence type="ECO:0000259" key="1">
    <source>
        <dbReference type="Pfam" id="PF01408"/>
    </source>
</evidence>
<dbReference type="RefSeq" id="WP_342028773.1">
    <property type="nucleotide sequence ID" value="NZ_FNEK01000009.1"/>
</dbReference>
<dbReference type="PANTHER" id="PTHR43708:SF8">
    <property type="entry name" value="OXIDOREDUCTASE"/>
    <property type="match status" value="1"/>
</dbReference>
<sequence length="339" mass="37527">MPLTAAVLGAGYFASFHHEAWDRLEGVTLSAVANRTLSRAQATGFPAFGSLSALFDGAGVPDILDIATAPETHVNAVREAIAAGCRVIICQKPFCNNLEEARALTELAEAAGSTLVVHENFRWQPWYRAMKAAMEQGEIGDVLQGSFRMRPGDGQGPQAYLDRQPYFQQMPRFLVHETAVHWVDTFRFLFGPVKSVYADLRRMNPAIAGEDAGFILFDHGGGVRSIFDGNRLLDHRAEHHRLTMGEGLIEGTAGVLRLAGDGSVHLRRFKSQQERVLMPPYDGGRFGGDCVFRLCEHVARYLRGEGALENRARDYLKVLEMENAIYKSSETGCRQELKT</sequence>
<dbReference type="InterPro" id="IPR055170">
    <property type="entry name" value="GFO_IDH_MocA-like_dom"/>
</dbReference>
<feature type="domain" description="Gfo/Idh/MocA-like oxidoreductase N-terminal" evidence="1">
    <location>
        <begin position="5"/>
        <end position="117"/>
    </location>
</feature>
<dbReference type="InterPro" id="IPR000683">
    <property type="entry name" value="Gfo/Idh/MocA-like_OxRdtase_N"/>
</dbReference>
<dbReference type="InterPro" id="IPR036291">
    <property type="entry name" value="NAD(P)-bd_dom_sf"/>
</dbReference>
<proteinExistence type="predicted"/>
<dbReference type="PANTHER" id="PTHR43708">
    <property type="entry name" value="CONSERVED EXPRESSED OXIDOREDUCTASE (EUROFUNG)"/>
    <property type="match status" value="1"/>
</dbReference>
<dbReference type="Gene3D" id="3.30.360.10">
    <property type="entry name" value="Dihydrodipicolinate Reductase, domain 2"/>
    <property type="match status" value="1"/>
</dbReference>
<dbReference type="Pfam" id="PF22725">
    <property type="entry name" value="GFO_IDH_MocA_C3"/>
    <property type="match status" value="1"/>
</dbReference>
<feature type="domain" description="GFO/IDH/MocA-like oxidoreductase" evidence="2">
    <location>
        <begin position="127"/>
        <end position="237"/>
    </location>
</feature>
<dbReference type="Pfam" id="PF01408">
    <property type="entry name" value="GFO_IDH_MocA"/>
    <property type="match status" value="1"/>
</dbReference>
<evidence type="ECO:0000313" key="3">
    <source>
        <dbReference type="EMBL" id="SDI92566.1"/>
    </source>
</evidence>
<dbReference type="EMBL" id="FNEK01000009">
    <property type="protein sequence ID" value="SDI92566.1"/>
    <property type="molecule type" value="Genomic_DNA"/>
</dbReference>
<dbReference type="STRING" id="571298.SAMN04488026_100921"/>
<protein>
    <submittedName>
        <fullName evidence="3">Predicted dehydrogenase</fullName>
    </submittedName>
</protein>
<dbReference type="GO" id="GO:0000166">
    <property type="term" value="F:nucleotide binding"/>
    <property type="evidence" value="ECO:0007669"/>
    <property type="project" value="InterPro"/>
</dbReference>
<reference evidence="3 4" key="1">
    <citation type="submission" date="2016-10" db="EMBL/GenBank/DDBJ databases">
        <authorList>
            <person name="de Groot N.N."/>
        </authorList>
    </citation>
    <scope>NUCLEOTIDE SEQUENCE [LARGE SCALE GENOMIC DNA]</scope>
    <source>
        <strain evidence="3 4">DSM 25294</strain>
    </source>
</reference>
<gene>
    <name evidence="3" type="ORF">SAMN04488026_100921</name>
</gene>
<name>A0A1G8PJN6_9RHOB</name>
<keyword evidence="4" id="KW-1185">Reference proteome</keyword>
<dbReference type="InterPro" id="IPR051317">
    <property type="entry name" value="Gfo/Idh/MocA_oxidoreduct"/>
</dbReference>
<evidence type="ECO:0000259" key="2">
    <source>
        <dbReference type="Pfam" id="PF22725"/>
    </source>
</evidence>
<evidence type="ECO:0000313" key="4">
    <source>
        <dbReference type="Proteomes" id="UP000199382"/>
    </source>
</evidence>
<dbReference type="Gene3D" id="3.40.50.720">
    <property type="entry name" value="NAD(P)-binding Rossmann-like Domain"/>
    <property type="match status" value="1"/>
</dbReference>
<dbReference type="SUPFAM" id="SSF55347">
    <property type="entry name" value="Glyceraldehyde-3-phosphate dehydrogenase-like, C-terminal domain"/>
    <property type="match status" value="1"/>
</dbReference>
<dbReference type="Proteomes" id="UP000199382">
    <property type="component" value="Unassembled WGS sequence"/>
</dbReference>
<accession>A0A1G8PJN6</accession>
<dbReference type="SUPFAM" id="SSF51735">
    <property type="entry name" value="NAD(P)-binding Rossmann-fold domains"/>
    <property type="match status" value="1"/>
</dbReference>
<organism evidence="3 4">
    <name type="scientific">Aliiruegeria lutimaris</name>
    <dbReference type="NCBI Taxonomy" id="571298"/>
    <lineage>
        <taxon>Bacteria</taxon>
        <taxon>Pseudomonadati</taxon>
        <taxon>Pseudomonadota</taxon>
        <taxon>Alphaproteobacteria</taxon>
        <taxon>Rhodobacterales</taxon>
        <taxon>Roseobacteraceae</taxon>
        <taxon>Aliiruegeria</taxon>
    </lineage>
</organism>